<dbReference type="Proteomes" id="UP000827976">
    <property type="component" value="Chromosome 12"/>
</dbReference>
<organism evidence="1 2">
    <name type="scientific">Dioscorea alata</name>
    <name type="common">Purple yam</name>
    <dbReference type="NCBI Taxonomy" id="55571"/>
    <lineage>
        <taxon>Eukaryota</taxon>
        <taxon>Viridiplantae</taxon>
        <taxon>Streptophyta</taxon>
        <taxon>Embryophyta</taxon>
        <taxon>Tracheophyta</taxon>
        <taxon>Spermatophyta</taxon>
        <taxon>Magnoliopsida</taxon>
        <taxon>Liliopsida</taxon>
        <taxon>Dioscoreales</taxon>
        <taxon>Dioscoreaceae</taxon>
        <taxon>Dioscorea</taxon>
    </lineage>
</organism>
<sequence length="499" mass="54829">MSSAFNSQILEEKLSKLNNSQQSIETLSQWCILHRKKANHIVETWEKYFNNSPNERRIPFLYLANDILQNSRRKGSEFVNEFWKVLAGAMKSVYANGNSHGKHEVIRLVTIWDERKVFGSRGRGLKEEIFGNEHLPVLENSGKGSQSIKIVKKDSHSMRVKLAVGGMLEKIVTAYQPILDEHLTEDTTLNKCKSTASLLEKMQKDVDDACTQDHQNGSHVLHNLQEQETILKQCVEKLENVQASRAALILLLKDALQEQESKMELVRSHLQVAKNETEHCGNLKHKLNLLSVALNMPVQPATSMATSMSSATEDNKKTAAAIAAKLTASTSSAQMLVSALSSLVAEEAASVKKPKLETPVPAPMPEMANPYVVQGQQQQPPLNPLLVQINQMPQFAPPPPPLPPRPPPPGIQQFNPPSSGPMFGMPMPPPPPFTFGGNVIPPPPPLSSHPLMSGPRSIPPLPLLPPPPQQQQQSAQAGFHPPPGIGFYGQPQTAPASRQ</sequence>
<evidence type="ECO:0000313" key="1">
    <source>
        <dbReference type="EMBL" id="KAH7667343.1"/>
    </source>
</evidence>
<evidence type="ECO:0000313" key="2">
    <source>
        <dbReference type="Proteomes" id="UP000827976"/>
    </source>
</evidence>
<comment type="caution">
    <text evidence="1">The sequence shown here is derived from an EMBL/GenBank/DDBJ whole genome shotgun (WGS) entry which is preliminary data.</text>
</comment>
<dbReference type="EMBL" id="CM037022">
    <property type="protein sequence ID" value="KAH7667343.1"/>
    <property type="molecule type" value="Genomic_DNA"/>
</dbReference>
<protein>
    <submittedName>
        <fullName evidence="1">Regulator of nuclear mRNA domain-containing protein</fullName>
    </submittedName>
</protein>
<proteinExistence type="predicted"/>
<keyword evidence="2" id="KW-1185">Reference proteome</keyword>
<reference evidence="2" key="1">
    <citation type="journal article" date="2022" name="Nat. Commun.">
        <title>Chromosome evolution and the genetic basis of agronomically important traits in greater yam.</title>
        <authorList>
            <person name="Bredeson J.V."/>
            <person name="Lyons J.B."/>
            <person name="Oniyinde I.O."/>
            <person name="Okereke N.R."/>
            <person name="Kolade O."/>
            <person name="Nnabue I."/>
            <person name="Nwadili C.O."/>
            <person name="Hribova E."/>
            <person name="Parker M."/>
            <person name="Nwogha J."/>
            <person name="Shu S."/>
            <person name="Carlson J."/>
            <person name="Kariba R."/>
            <person name="Muthemba S."/>
            <person name="Knop K."/>
            <person name="Barton G.J."/>
            <person name="Sherwood A.V."/>
            <person name="Lopez-Montes A."/>
            <person name="Asiedu R."/>
            <person name="Jamnadass R."/>
            <person name="Muchugi A."/>
            <person name="Goodstein D."/>
            <person name="Egesi C.N."/>
            <person name="Featherston J."/>
            <person name="Asfaw A."/>
            <person name="Simpson G.G."/>
            <person name="Dolezel J."/>
            <person name="Hendre P.S."/>
            <person name="Van Deynze A."/>
            <person name="Kumar P.L."/>
            <person name="Obidiegwu J.E."/>
            <person name="Bhattacharjee R."/>
            <person name="Rokhsar D.S."/>
        </authorList>
    </citation>
    <scope>NUCLEOTIDE SEQUENCE [LARGE SCALE GENOMIC DNA]</scope>
    <source>
        <strain evidence="2">cv. TDa95/00328</strain>
    </source>
</reference>
<gene>
    <name evidence="1" type="ORF">IHE45_12G052100</name>
</gene>
<accession>A0ACB7V295</accession>
<name>A0ACB7V295_DIOAL</name>